<gene>
    <name evidence="2" type="ORF">EDD29_7224</name>
</gene>
<feature type="compositionally biased region" description="Low complexity" evidence="1">
    <location>
        <begin position="238"/>
        <end position="250"/>
    </location>
</feature>
<dbReference type="EMBL" id="RJKE01000001">
    <property type="protein sequence ID" value="ROO89527.1"/>
    <property type="molecule type" value="Genomic_DNA"/>
</dbReference>
<feature type="region of interest" description="Disordered" evidence="1">
    <location>
        <begin position="1"/>
        <end position="276"/>
    </location>
</feature>
<protein>
    <submittedName>
        <fullName evidence="2">Uncharacterized protein</fullName>
    </submittedName>
</protein>
<sequence length="276" mass="29610">MPIGPEVRPTGPPRFACPGGIISTRTSDGPARVAAPRRARGRARPGLRATPIRRPRRTRRAHPMCPTCASALSGGVRPDGSSRGAGQGRPPSGRRAGVPPPDPPCDQNRRGRPEWRRGPLRARPSLTGSGRADEQSGNEDDEVWIISGPFAGEQSGPRCARSGRTDGPLRAGLLDPAPPFRPPARAPPRARRAGRTRRTWTARHTNPSLAHQARPAHDKPIRNNAHTEQAHPSHTKPAPRTTSPSGTTPTPNKPTPPPGRPRPFPTLRLGPRPEAD</sequence>
<name>A0A3N1D7K6_9ACTN</name>
<evidence type="ECO:0000256" key="1">
    <source>
        <dbReference type="SAM" id="MobiDB-lite"/>
    </source>
</evidence>
<evidence type="ECO:0000313" key="2">
    <source>
        <dbReference type="EMBL" id="ROO89527.1"/>
    </source>
</evidence>
<feature type="compositionally biased region" description="Basic residues" evidence="1">
    <location>
        <begin position="35"/>
        <end position="62"/>
    </location>
</feature>
<accession>A0A3N1D7K6</accession>
<proteinExistence type="predicted"/>
<evidence type="ECO:0000313" key="3">
    <source>
        <dbReference type="Proteomes" id="UP000272400"/>
    </source>
</evidence>
<comment type="caution">
    <text evidence="2">The sequence shown here is derived from an EMBL/GenBank/DDBJ whole genome shotgun (WGS) entry which is preliminary data.</text>
</comment>
<feature type="compositionally biased region" description="Basic and acidic residues" evidence="1">
    <location>
        <begin position="107"/>
        <end position="117"/>
    </location>
</feature>
<organism evidence="2 3">
    <name type="scientific">Actinocorallia herbida</name>
    <dbReference type="NCBI Taxonomy" id="58109"/>
    <lineage>
        <taxon>Bacteria</taxon>
        <taxon>Bacillati</taxon>
        <taxon>Actinomycetota</taxon>
        <taxon>Actinomycetes</taxon>
        <taxon>Streptosporangiales</taxon>
        <taxon>Thermomonosporaceae</taxon>
        <taxon>Actinocorallia</taxon>
    </lineage>
</organism>
<feature type="compositionally biased region" description="Pro residues" evidence="1">
    <location>
        <begin position="251"/>
        <end position="264"/>
    </location>
</feature>
<dbReference type="AlphaFoldDB" id="A0A3N1D7K6"/>
<feature type="compositionally biased region" description="Pro residues" evidence="1">
    <location>
        <begin position="176"/>
        <end position="186"/>
    </location>
</feature>
<reference evidence="2 3" key="1">
    <citation type="submission" date="2018-11" db="EMBL/GenBank/DDBJ databases">
        <title>Sequencing the genomes of 1000 actinobacteria strains.</title>
        <authorList>
            <person name="Klenk H.-P."/>
        </authorList>
    </citation>
    <scope>NUCLEOTIDE SEQUENCE [LARGE SCALE GENOMIC DNA]</scope>
    <source>
        <strain evidence="2 3">DSM 44254</strain>
    </source>
</reference>
<dbReference type="Proteomes" id="UP000272400">
    <property type="component" value="Unassembled WGS sequence"/>
</dbReference>
<keyword evidence="3" id="KW-1185">Reference proteome</keyword>
<feature type="compositionally biased region" description="Basic residues" evidence="1">
    <location>
        <begin position="188"/>
        <end position="201"/>
    </location>
</feature>